<dbReference type="Proteomes" id="UP000295497">
    <property type="component" value="Chromosome"/>
</dbReference>
<evidence type="ECO:0000313" key="1">
    <source>
        <dbReference type="EMBL" id="AUX35620.1"/>
    </source>
</evidence>
<gene>
    <name evidence="1" type="ORF">SOCE836_078150</name>
</gene>
<dbReference type="EMBL" id="CP012672">
    <property type="protein sequence ID" value="AUX35620.1"/>
    <property type="molecule type" value="Genomic_DNA"/>
</dbReference>
<protein>
    <submittedName>
        <fullName evidence="1">Uncharacterized protein</fullName>
    </submittedName>
</protein>
<accession>A0A4P2QYG3</accession>
<dbReference type="AlphaFoldDB" id="A0A4P2QYG3"/>
<dbReference type="RefSeq" id="WP_129578608.1">
    <property type="nucleotide sequence ID" value="NZ_CP012672.1"/>
</dbReference>
<evidence type="ECO:0000313" key="2">
    <source>
        <dbReference type="Proteomes" id="UP000295497"/>
    </source>
</evidence>
<proteinExistence type="predicted"/>
<reference evidence="1 2" key="1">
    <citation type="submission" date="2015-09" db="EMBL/GenBank/DDBJ databases">
        <title>Sorangium comparison.</title>
        <authorList>
            <person name="Zaburannyi N."/>
            <person name="Bunk B."/>
            <person name="Overmann J."/>
            <person name="Mueller R."/>
        </authorList>
    </citation>
    <scope>NUCLEOTIDE SEQUENCE [LARGE SCALE GENOMIC DNA]</scope>
    <source>
        <strain evidence="1 2">So ce836</strain>
    </source>
</reference>
<organism evidence="1 2">
    <name type="scientific">Sorangium cellulosum</name>
    <name type="common">Polyangium cellulosum</name>
    <dbReference type="NCBI Taxonomy" id="56"/>
    <lineage>
        <taxon>Bacteria</taxon>
        <taxon>Pseudomonadati</taxon>
        <taxon>Myxococcota</taxon>
        <taxon>Polyangia</taxon>
        <taxon>Polyangiales</taxon>
        <taxon>Polyangiaceae</taxon>
        <taxon>Sorangium</taxon>
    </lineage>
</organism>
<sequence>MVSYALRVHTIENTERRFARARRTRDRLEAVERALDGDLGCAEALQTATLARGALDELVRGSSRLISGSAVAS</sequence>
<name>A0A4P2QYG3_SORCE</name>